<comment type="caution">
    <text evidence="1">The sequence shown here is derived from an EMBL/GenBank/DDBJ whole genome shotgun (WGS) entry which is preliminary data.</text>
</comment>
<proteinExistence type="predicted"/>
<keyword evidence="2" id="KW-1185">Reference proteome</keyword>
<name>A0AAV4BSH0_9GAST</name>
<evidence type="ECO:0000313" key="1">
    <source>
        <dbReference type="EMBL" id="GFO22220.1"/>
    </source>
</evidence>
<dbReference type="Proteomes" id="UP000735302">
    <property type="component" value="Unassembled WGS sequence"/>
</dbReference>
<reference evidence="1 2" key="1">
    <citation type="journal article" date="2021" name="Elife">
        <title>Chloroplast acquisition without the gene transfer in kleptoplastic sea slugs, Plakobranchus ocellatus.</title>
        <authorList>
            <person name="Maeda T."/>
            <person name="Takahashi S."/>
            <person name="Yoshida T."/>
            <person name="Shimamura S."/>
            <person name="Takaki Y."/>
            <person name="Nagai Y."/>
            <person name="Toyoda A."/>
            <person name="Suzuki Y."/>
            <person name="Arimoto A."/>
            <person name="Ishii H."/>
            <person name="Satoh N."/>
            <person name="Nishiyama T."/>
            <person name="Hasebe M."/>
            <person name="Maruyama T."/>
            <person name="Minagawa J."/>
            <person name="Obokata J."/>
            <person name="Shigenobu S."/>
        </authorList>
    </citation>
    <scope>NUCLEOTIDE SEQUENCE [LARGE SCALE GENOMIC DNA]</scope>
</reference>
<accession>A0AAV4BSH0</accession>
<sequence>MLCQTFYSTLQAKVTDIDFLTKDASELILSSKERNGTVANFTVYFNITKSNGTVVSEIKEYFQLPSISTLRKITSFAKNVQDEQLLSSYLSQQDERCRGCIIILDGTASLTYQGGVVFGYSVDQPDKFATTLLCIMVKCFFTGKKFLVKLLPCHALNANFLINSVQDVLASLGRSGARVTDIVNDNNRVNQAFSKCFPLSRPSLPGLSVHRPTQNSHYFCFLIPSTYLKT</sequence>
<evidence type="ECO:0000313" key="2">
    <source>
        <dbReference type="Proteomes" id="UP000735302"/>
    </source>
</evidence>
<organism evidence="1 2">
    <name type="scientific">Plakobranchus ocellatus</name>
    <dbReference type="NCBI Taxonomy" id="259542"/>
    <lineage>
        <taxon>Eukaryota</taxon>
        <taxon>Metazoa</taxon>
        <taxon>Spiralia</taxon>
        <taxon>Lophotrochozoa</taxon>
        <taxon>Mollusca</taxon>
        <taxon>Gastropoda</taxon>
        <taxon>Heterobranchia</taxon>
        <taxon>Euthyneura</taxon>
        <taxon>Panpulmonata</taxon>
        <taxon>Sacoglossa</taxon>
        <taxon>Placobranchoidea</taxon>
        <taxon>Plakobranchidae</taxon>
        <taxon>Plakobranchus</taxon>
    </lineage>
</organism>
<protein>
    <submittedName>
        <fullName evidence="1">Group XV phospholipase a2</fullName>
    </submittedName>
</protein>
<dbReference type="EMBL" id="BLXT01005342">
    <property type="protein sequence ID" value="GFO22220.1"/>
    <property type="molecule type" value="Genomic_DNA"/>
</dbReference>
<gene>
    <name evidence="1" type="ORF">PoB_004872500</name>
</gene>
<dbReference type="AlphaFoldDB" id="A0AAV4BSH0"/>